<organism evidence="7 8">
    <name type="scientific">Bathycoccus prasinos</name>
    <dbReference type="NCBI Taxonomy" id="41875"/>
    <lineage>
        <taxon>Eukaryota</taxon>
        <taxon>Viridiplantae</taxon>
        <taxon>Chlorophyta</taxon>
        <taxon>Mamiellophyceae</taxon>
        <taxon>Mamiellales</taxon>
        <taxon>Bathycoccaceae</taxon>
        <taxon>Bathycoccus</taxon>
    </lineage>
</organism>
<evidence type="ECO:0000256" key="2">
    <source>
        <dbReference type="ARBA" id="ARBA00022692"/>
    </source>
</evidence>
<feature type="transmembrane region" description="Helical" evidence="5">
    <location>
        <begin position="145"/>
        <end position="165"/>
    </location>
</feature>
<keyword evidence="8" id="KW-1185">Reference proteome</keyword>
<evidence type="ECO:0000313" key="8">
    <source>
        <dbReference type="Proteomes" id="UP000198341"/>
    </source>
</evidence>
<dbReference type="GeneID" id="19016921"/>
<gene>
    <name evidence="7" type="ORF">Bathy03g03840</name>
</gene>
<evidence type="ECO:0000256" key="1">
    <source>
        <dbReference type="ARBA" id="ARBA00004141"/>
    </source>
</evidence>
<dbReference type="KEGG" id="bpg:Bathy03g03840"/>
<accession>K8ECC1</accession>
<feature type="transmembrane region" description="Helical" evidence="5">
    <location>
        <begin position="279"/>
        <end position="303"/>
    </location>
</feature>
<keyword evidence="4 5" id="KW-0472">Membrane</keyword>
<dbReference type="GO" id="GO:0016020">
    <property type="term" value="C:membrane"/>
    <property type="evidence" value="ECO:0007669"/>
    <property type="project" value="UniProtKB-SubCell"/>
</dbReference>
<keyword evidence="2 5" id="KW-0812">Transmembrane</keyword>
<dbReference type="InterPro" id="IPR006634">
    <property type="entry name" value="TLC-dom"/>
</dbReference>
<feature type="domain" description="TLC" evidence="6">
    <location>
        <begin position="147"/>
        <end position="299"/>
    </location>
</feature>
<proteinExistence type="predicted"/>
<dbReference type="Proteomes" id="UP000198341">
    <property type="component" value="Chromosome 3"/>
</dbReference>
<dbReference type="GO" id="GO:0005783">
    <property type="term" value="C:endoplasmic reticulum"/>
    <property type="evidence" value="ECO:0007669"/>
    <property type="project" value="TreeGrafter"/>
</dbReference>
<evidence type="ECO:0000259" key="6">
    <source>
        <dbReference type="Pfam" id="PF03798"/>
    </source>
</evidence>
<protein>
    <recommendedName>
        <fullName evidence="6">TLC domain-containing protein</fullName>
    </recommendedName>
</protein>
<dbReference type="PANTHER" id="PTHR13439">
    <property type="entry name" value="CT120 PROTEIN"/>
    <property type="match status" value="1"/>
</dbReference>
<dbReference type="AlphaFoldDB" id="K8ECC1"/>
<dbReference type="EMBL" id="FO082276">
    <property type="protein sequence ID" value="CCO15601.1"/>
    <property type="molecule type" value="Genomic_DNA"/>
</dbReference>
<evidence type="ECO:0000313" key="7">
    <source>
        <dbReference type="EMBL" id="CCO15601.1"/>
    </source>
</evidence>
<feature type="transmembrane region" description="Helical" evidence="5">
    <location>
        <begin position="221"/>
        <end position="250"/>
    </location>
</feature>
<evidence type="ECO:0000256" key="3">
    <source>
        <dbReference type="ARBA" id="ARBA00022989"/>
    </source>
</evidence>
<dbReference type="Pfam" id="PF03798">
    <property type="entry name" value="TRAM_LAG1_CLN8"/>
    <property type="match status" value="1"/>
</dbReference>
<dbReference type="PANTHER" id="PTHR13439:SF0">
    <property type="entry name" value="TOPOISOMERASE I DAMAGE AFFECTED PROTEIN 4"/>
    <property type="match status" value="1"/>
</dbReference>
<sequence length="316" mass="36370">MNVMNCLKSYVLTHEYTEETILRYFFSLAFLSFLTHELLHLMSASIFPKYLFGEKKWEKLAKHRRAQVVHAPNQILNGLLAGQVVRGSLERFPSAMKKNGKFDVGRRLETTTRGGGLFGGFLNLLTRGGVLGGEKKAVTFRRTTVLATAASCGYLMYDFLLLTIFDRKNMLRAHGRRQYMIYIMHHVLPLLMWPVATRYGTFEYFVAWGVRSELSQAAMGLRTVCIGMGILDTIYGVIVQLNFVGVYFWVRMWPLLDHVRSMAKADWFAENVPRWQLPFAFFTVPVPAMLNVYWWFMIMGAFWKVVSGGNKKKKEA</sequence>
<keyword evidence="3 5" id="KW-1133">Transmembrane helix</keyword>
<comment type="subcellular location">
    <subcellularLocation>
        <location evidence="1">Membrane</location>
        <topology evidence="1">Multi-pass membrane protein</topology>
    </subcellularLocation>
</comment>
<dbReference type="InterPro" id="IPR050846">
    <property type="entry name" value="TLCD"/>
</dbReference>
<feature type="transmembrane region" description="Helical" evidence="5">
    <location>
        <begin position="180"/>
        <end position="200"/>
    </location>
</feature>
<dbReference type="GO" id="GO:0055088">
    <property type="term" value="P:lipid homeostasis"/>
    <property type="evidence" value="ECO:0007669"/>
    <property type="project" value="TreeGrafter"/>
</dbReference>
<dbReference type="OrthoDB" id="10266980at2759"/>
<evidence type="ECO:0000256" key="5">
    <source>
        <dbReference type="SAM" id="Phobius"/>
    </source>
</evidence>
<dbReference type="RefSeq" id="XP_007514164.1">
    <property type="nucleotide sequence ID" value="XM_007514102.1"/>
</dbReference>
<evidence type="ECO:0000256" key="4">
    <source>
        <dbReference type="ARBA" id="ARBA00023136"/>
    </source>
</evidence>
<name>K8ECC1_9CHLO</name>
<feature type="transmembrane region" description="Helical" evidence="5">
    <location>
        <begin position="20"/>
        <end position="39"/>
    </location>
</feature>
<reference evidence="7 8" key="1">
    <citation type="submission" date="2011-10" db="EMBL/GenBank/DDBJ databases">
        <authorList>
            <person name="Genoscope - CEA"/>
        </authorList>
    </citation>
    <scope>NUCLEOTIDE SEQUENCE [LARGE SCALE GENOMIC DNA]</scope>
    <source>
        <strain evidence="7 8">RCC 1105</strain>
    </source>
</reference>